<dbReference type="Pfam" id="PF00903">
    <property type="entry name" value="Glyoxalase"/>
    <property type="match status" value="1"/>
</dbReference>
<accession>A0ABT8C7F8</accession>
<dbReference type="InterPro" id="IPR029068">
    <property type="entry name" value="Glyas_Bleomycin-R_OHBP_Dase"/>
</dbReference>
<gene>
    <name evidence="2" type="ORF">QWZ15_07465</name>
</gene>
<evidence type="ECO:0000313" key="2">
    <source>
        <dbReference type="EMBL" id="MDN3687660.1"/>
    </source>
</evidence>
<sequence length="143" mass="15930">MKPTIFINLPVKDLPAAMEFYAKIGFTNNPHFTDETAAGMVYSDTISVMLLTREKFQSFTSKSIADTQTQVQVLNALALASKEKVDEVTETALQAGGTIERSALDYGFMYSTSVNDLDGHIWEFFWMDSSQIPVEENQSSTPQ</sequence>
<name>A0ABT8C7F8_9BACT</name>
<keyword evidence="3" id="KW-1185">Reference proteome</keyword>
<protein>
    <submittedName>
        <fullName evidence="2">Glyoxalase/bleomycin resistance/extradiol dioxygenase family protein</fullName>
    </submittedName>
</protein>
<dbReference type="Proteomes" id="UP001236663">
    <property type="component" value="Unassembled WGS sequence"/>
</dbReference>
<dbReference type="PANTHER" id="PTHR36503:SF2">
    <property type="entry name" value="BLR2408 PROTEIN"/>
    <property type="match status" value="1"/>
</dbReference>
<dbReference type="GO" id="GO:0051213">
    <property type="term" value="F:dioxygenase activity"/>
    <property type="evidence" value="ECO:0007669"/>
    <property type="project" value="UniProtKB-KW"/>
</dbReference>
<organism evidence="2 3">
    <name type="scientific">Cyclobacterium jeungdonense</name>
    <dbReference type="NCBI Taxonomy" id="708087"/>
    <lineage>
        <taxon>Bacteria</taxon>
        <taxon>Pseudomonadati</taxon>
        <taxon>Bacteroidota</taxon>
        <taxon>Cytophagia</taxon>
        <taxon>Cytophagales</taxon>
        <taxon>Cyclobacteriaceae</taxon>
        <taxon>Cyclobacterium</taxon>
    </lineage>
</organism>
<feature type="domain" description="VOC" evidence="1">
    <location>
        <begin position="3"/>
        <end position="127"/>
    </location>
</feature>
<dbReference type="PANTHER" id="PTHR36503">
    <property type="entry name" value="BLR2520 PROTEIN"/>
    <property type="match status" value="1"/>
</dbReference>
<keyword evidence="2" id="KW-0223">Dioxygenase</keyword>
<evidence type="ECO:0000313" key="3">
    <source>
        <dbReference type="Proteomes" id="UP001236663"/>
    </source>
</evidence>
<proteinExistence type="predicted"/>
<reference evidence="3" key="1">
    <citation type="journal article" date="2019" name="Int. J. Syst. Evol. Microbiol.">
        <title>The Global Catalogue of Microorganisms (GCM) 10K type strain sequencing project: providing services to taxonomists for standard genome sequencing and annotation.</title>
        <authorList>
            <consortium name="The Broad Institute Genomics Platform"/>
            <consortium name="The Broad Institute Genome Sequencing Center for Infectious Disease"/>
            <person name="Wu L."/>
            <person name="Ma J."/>
        </authorList>
    </citation>
    <scope>NUCLEOTIDE SEQUENCE [LARGE SCALE GENOMIC DNA]</scope>
    <source>
        <strain evidence="3">CECT 7706</strain>
    </source>
</reference>
<dbReference type="PROSITE" id="PS51819">
    <property type="entry name" value="VOC"/>
    <property type="match status" value="1"/>
</dbReference>
<dbReference type="SUPFAM" id="SSF54593">
    <property type="entry name" value="Glyoxalase/Bleomycin resistance protein/Dihydroxybiphenyl dioxygenase"/>
    <property type="match status" value="1"/>
</dbReference>
<dbReference type="Gene3D" id="3.10.180.10">
    <property type="entry name" value="2,3-Dihydroxybiphenyl 1,2-Dioxygenase, domain 1"/>
    <property type="match status" value="1"/>
</dbReference>
<dbReference type="EMBL" id="JAUFQS010000006">
    <property type="protein sequence ID" value="MDN3687660.1"/>
    <property type="molecule type" value="Genomic_DNA"/>
</dbReference>
<evidence type="ECO:0000259" key="1">
    <source>
        <dbReference type="PROSITE" id="PS51819"/>
    </source>
</evidence>
<keyword evidence="2" id="KW-0560">Oxidoreductase</keyword>
<dbReference type="RefSeq" id="WP_163385069.1">
    <property type="nucleotide sequence ID" value="NZ_JAUFQS010000006.1"/>
</dbReference>
<dbReference type="InterPro" id="IPR037523">
    <property type="entry name" value="VOC_core"/>
</dbReference>
<comment type="caution">
    <text evidence="2">The sequence shown here is derived from an EMBL/GenBank/DDBJ whole genome shotgun (WGS) entry which is preliminary data.</text>
</comment>
<dbReference type="InterPro" id="IPR004360">
    <property type="entry name" value="Glyas_Fos-R_dOase_dom"/>
</dbReference>